<evidence type="ECO:0000256" key="3">
    <source>
        <dbReference type="ARBA" id="ARBA00039118"/>
    </source>
</evidence>
<gene>
    <name evidence="7" type="ORF">FVB32_06640</name>
</gene>
<feature type="domain" description="CN hydrolase" evidence="6">
    <location>
        <begin position="5"/>
        <end position="235"/>
    </location>
</feature>
<dbReference type="NCBIfam" id="NF007757">
    <property type="entry name" value="PRK10438.1"/>
    <property type="match status" value="1"/>
</dbReference>
<dbReference type="PANTHER" id="PTHR47799">
    <property type="entry name" value="OMEGA-AMIDASE YAFV"/>
    <property type="match status" value="1"/>
</dbReference>
<dbReference type="EMBL" id="VRUR01000001">
    <property type="protein sequence ID" value="TXN37963.1"/>
    <property type="molecule type" value="Genomic_DNA"/>
</dbReference>
<dbReference type="RefSeq" id="WP_147742398.1">
    <property type="nucleotide sequence ID" value="NZ_VRUR01000001.1"/>
</dbReference>
<proteinExistence type="inferred from homology"/>
<evidence type="ECO:0000256" key="2">
    <source>
        <dbReference type="ARBA" id="ARBA00022801"/>
    </source>
</evidence>
<comment type="caution">
    <text evidence="7">The sequence shown here is derived from an EMBL/GenBank/DDBJ whole genome shotgun (WGS) entry which is preliminary data.</text>
</comment>
<comment type="similarity">
    <text evidence="1">Belongs to the carbon-nitrogen hydrolase superfamily. NIT1/NIT2 family.</text>
</comment>
<dbReference type="PROSITE" id="PS50263">
    <property type="entry name" value="CN_HYDROLASE"/>
    <property type="match status" value="1"/>
</dbReference>
<name>A0A5C8V9C2_9FLAO</name>
<dbReference type="CDD" id="cd07575">
    <property type="entry name" value="Xc-1258_like"/>
    <property type="match status" value="1"/>
</dbReference>
<dbReference type="PANTHER" id="PTHR47799:SF1">
    <property type="entry name" value="OMEGA-AMIDASE YAFV"/>
    <property type="match status" value="1"/>
</dbReference>
<comment type="catalytic activity">
    <reaction evidence="4">
        <text>a monoamide of a dicarboxylate + H2O = a dicarboxylate + NH4(+)</text>
        <dbReference type="Rhea" id="RHEA:11716"/>
        <dbReference type="ChEBI" id="CHEBI:15377"/>
        <dbReference type="ChEBI" id="CHEBI:28938"/>
        <dbReference type="ChEBI" id="CHEBI:28965"/>
        <dbReference type="ChEBI" id="CHEBI:77450"/>
        <dbReference type="EC" id="3.5.1.3"/>
    </reaction>
</comment>
<dbReference type="InterPro" id="IPR003010">
    <property type="entry name" value="C-N_Hydrolase"/>
</dbReference>
<dbReference type="FunFam" id="3.60.110.10:FF:000004">
    <property type="entry name" value="Carbon-nitrogen hydrolase"/>
    <property type="match status" value="1"/>
</dbReference>
<evidence type="ECO:0000313" key="8">
    <source>
        <dbReference type="Proteomes" id="UP000321456"/>
    </source>
</evidence>
<sequence>MSQELKIALIQSQLIWEDPQANRANFSKKIASIPEDVDLIILPEMFTTGFTMSPHTIDASEGSKTVEWMQKVANKKNAALCGSIVYNEKGSYFNRLYFVKPNRDISIYDKKHTFTLAGEHKVYQAGAAKLVLEYKEFKVCPLICYDLRFPVWARNAENYDVLLYVANWPKPRITAWDTLLKARAIENMAYCIGVNRIGLDELGHEYSGHSAVYDALGNQIAYSEKEEIVYASLEKKHIQGTREKLKFLDDRDEFSLI</sequence>
<dbReference type="SUPFAM" id="SSF56317">
    <property type="entry name" value="Carbon-nitrogen hydrolase"/>
    <property type="match status" value="1"/>
</dbReference>
<keyword evidence="2 7" id="KW-0378">Hydrolase</keyword>
<evidence type="ECO:0000256" key="5">
    <source>
        <dbReference type="ARBA" id="ARBA00072139"/>
    </source>
</evidence>
<keyword evidence="8" id="KW-1185">Reference proteome</keyword>
<dbReference type="GO" id="GO:0050152">
    <property type="term" value="F:omega-amidase activity"/>
    <property type="evidence" value="ECO:0007669"/>
    <property type="project" value="UniProtKB-EC"/>
</dbReference>
<dbReference type="Gene3D" id="3.60.110.10">
    <property type="entry name" value="Carbon-nitrogen hydrolase"/>
    <property type="match status" value="1"/>
</dbReference>
<dbReference type="InterPro" id="IPR052737">
    <property type="entry name" value="Omega-amidase_YafV"/>
</dbReference>
<dbReference type="AlphaFoldDB" id="A0A5C8V9C2"/>
<evidence type="ECO:0000259" key="6">
    <source>
        <dbReference type="PROSITE" id="PS50263"/>
    </source>
</evidence>
<reference evidence="7 8" key="1">
    <citation type="submission" date="2019-08" db="EMBL/GenBank/DDBJ databases">
        <title>Professor.</title>
        <authorList>
            <person name="Park J.S."/>
        </authorList>
    </citation>
    <scope>NUCLEOTIDE SEQUENCE [LARGE SCALE GENOMIC DNA]</scope>
    <source>
        <strain evidence="7 8">176CP5-101</strain>
    </source>
</reference>
<dbReference type="EC" id="3.5.1.3" evidence="3"/>
<dbReference type="GO" id="GO:0106008">
    <property type="term" value="F:2-oxoglutaramate amidase activity"/>
    <property type="evidence" value="ECO:0007669"/>
    <property type="project" value="TreeGrafter"/>
</dbReference>
<dbReference type="Proteomes" id="UP000321456">
    <property type="component" value="Unassembled WGS sequence"/>
</dbReference>
<organism evidence="7 8">
    <name type="scientific">Flagellimonas hymeniacidonis</name>
    <dbReference type="NCBI Taxonomy" id="2603628"/>
    <lineage>
        <taxon>Bacteria</taxon>
        <taxon>Pseudomonadati</taxon>
        <taxon>Bacteroidota</taxon>
        <taxon>Flavobacteriia</taxon>
        <taxon>Flavobacteriales</taxon>
        <taxon>Flavobacteriaceae</taxon>
        <taxon>Flagellimonas</taxon>
    </lineage>
</organism>
<accession>A0A5C8V9C2</accession>
<dbReference type="Pfam" id="PF00795">
    <property type="entry name" value="CN_hydrolase"/>
    <property type="match status" value="1"/>
</dbReference>
<evidence type="ECO:0000256" key="1">
    <source>
        <dbReference type="ARBA" id="ARBA00010613"/>
    </source>
</evidence>
<protein>
    <recommendedName>
        <fullName evidence="5">Omega-amidase YafV</fullName>
        <ecNumber evidence="3">3.5.1.3</ecNumber>
    </recommendedName>
</protein>
<dbReference type="InterPro" id="IPR036526">
    <property type="entry name" value="C-N_Hydrolase_sf"/>
</dbReference>
<evidence type="ECO:0000256" key="4">
    <source>
        <dbReference type="ARBA" id="ARBA00052904"/>
    </source>
</evidence>
<evidence type="ECO:0000313" key="7">
    <source>
        <dbReference type="EMBL" id="TXN37963.1"/>
    </source>
</evidence>